<proteinExistence type="predicted"/>
<evidence type="ECO:0000313" key="2">
    <source>
        <dbReference type="EMBL" id="KAK1415346.1"/>
    </source>
</evidence>
<protein>
    <submittedName>
        <fullName evidence="2">Uncharacterized protein</fullName>
    </submittedName>
</protein>
<keyword evidence="1" id="KW-1133">Transmembrane helix</keyword>
<keyword evidence="1" id="KW-0812">Transmembrane</keyword>
<comment type="caution">
    <text evidence="2">The sequence shown here is derived from an EMBL/GenBank/DDBJ whole genome shotgun (WGS) entry which is preliminary data.</text>
</comment>
<dbReference type="Proteomes" id="UP001229421">
    <property type="component" value="Unassembled WGS sequence"/>
</dbReference>
<dbReference type="AlphaFoldDB" id="A0AAD8K6H1"/>
<feature type="transmembrane region" description="Helical" evidence="1">
    <location>
        <begin position="12"/>
        <end position="33"/>
    </location>
</feature>
<keyword evidence="1" id="KW-0472">Membrane</keyword>
<gene>
    <name evidence="2" type="ORF">QVD17_31127</name>
</gene>
<sequence>MIYFALRCLLFFHFITNLCYVYLTRVFAINLSLSNRNQSHRRYLRFSSIYQLHSPVDFISVYFVGTK</sequence>
<evidence type="ECO:0000313" key="3">
    <source>
        <dbReference type="Proteomes" id="UP001229421"/>
    </source>
</evidence>
<organism evidence="2 3">
    <name type="scientific">Tagetes erecta</name>
    <name type="common">African marigold</name>
    <dbReference type="NCBI Taxonomy" id="13708"/>
    <lineage>
        <taxon>Eukaryota</taxon>
        <taxon>Viridiplantae</taxon>
        <taxon>Streptophyta</taxon>
        <taxon>Embryophyta</taxon>
        <taxon>Tracheophyta</taxon>
        <taxon>Spermatophyta</taxon>
        <taxon>Magnoliopsida</taxon>
        <taxon>eudicotyledons</taxon>
        <taxon>Gunneridae</taxon>
        <taxon>Pentapetalae</taxon>
        <taxon>asterids</taxon>
        <taxon>campanulids</taxon>
        <taxon>Asterales</taxon>
        <taxon>Asteraceae</taxon>
        <taxon>Asteroideae</taxon>
        <taxon>Heliantheae alliance</taxon>
        <taxon>Tageteae</taxon>
        <taxon>Tagetes</taxon>
    </lineage>
</organism>
<keyword evidence="3" id="KW-1185">Reference proteome</keyword>
<reference evidence="2" key="1">
    <citation type="journal article" date="2023" name="bioRxiv">
        <title>Improved chromosome-level genome assembly for marigold (Tagetes erecta).</title>
        <authorList>
            <person name="Jiang F."/>
            <person name="Yuan L."/>
            <person name="Wang S."/>
            <person name="Wang H."/>
            <person name="Xu D."/>
            <person name="Wang A."/>
            <person name="Fan W."/>
        </authorList>
    </citation>
    <scope>NUCLEOTIDE SEQUENCE</scope>
    <source>
        <strain evidence="2">WSJ</strain>
        <tissue evidence="2">Leaf</tissue>
    </source>
</reference>
<name>A0AAD8K6H1_TARER</name>
<dbReference type="EMBL" id="JAUHHV010000008">
    <property type="protein sequence ID" value="KAK1415346.1"/>
    <property type="molecule type" value="Genomic_DNA"/>
</dbReference>
<evidence type="ECO:0000256" key="1">
    <source>
        <dbReference type="SAM" id="Phobius"/>
    </source>
</evidence>
<accession>A0AAD8K6H1</accession>